<comment type="caution">
    <text evidence="1">The sequence shown here is derived from an EMBL/GenBank/DDBJ whole genome shotgun (WGS) entry which is preliminary data.</text>
</comment>
<organism evidence="1">
    <name type="scientific">Triticum aestivum</name>
    <name type="common">Wheat</name>
    <dbReference type="NCBI Taxonomy" id="4565"/>
    <lineage>
        <taxon>Eukaryota</taxon>
        <taxon>Viridiplantae</taxon>
        <taxon>Streptophyta</taxon>
        <taxon>Embryophyta</taxon>
        <taxon>Tracheophyta</taxon>
        <taxon>Spermatophyta</taxon>
        <taxon>Magnoliopsida</taxon>
        <taxon>Liliopsida</taxon>
        <taxon>Poales</taxon>
        <taxon>Poaceae</taxon>
        <taxon>BOP clade</taxon>
        <taxon>Pooideae</taxon>
        <taxon>Triticodae</taxon>
        <taxon>Triticeae</taxon>
        <taxon>Triticinae</taxon>
        <taxon>Triticum</taxon>
    </lineage>
</organism>
<dbReference type="OrthoDB" id="1090095at2759"/>
<sequence length="46" mass="5268">FDPSKRISVTEALEHPYMSTLYDHNANHPAQVPIDIDIDEKLSVEM</sequence>
<gene>
    <name evidence="1" type="ORF">CFC21_066701</name>
</gene>
<proteinExistence type="predicted"/>
<name>A0A9R1H6N9_WHEAT</name>
<dbReference type="AlphaFoldDB" id="A0A9R1H6N9"/>
<accession>A0A9R1H6N9</accession>
<dbReference type="Gene3D" id="1.10.510.10">
    <property type="entry name" value="Transferase(Phosphotransferase) domain 1"/>
    <property type="match status" value="1"/>
</dbReference>
<dbReference type="Proteomes" id="UP000815260">
    <property type="component" value="Chromosome 5A"/>
</dbReference>
<reference evidence="1" key="1">
    <citation type="journal article" date="2017" name="Gigascience">
        <title>The first near-complete assembly of the hexaploid bread wheat genome, Triticum aestivum.</title>
        <authorList>
            <person name="Zimin A.V."/>
            <person name="Puiu D."/>
            <person name="Hall R."/>
            <person name="Kingan S."/>
            <person name="Clavijo B.J."/>
            <person name="Salzberg S.L."/>
        </authorList>
    </citation>
    <scope>NUCLEOTIDE SEQUENCE</scope>
    <source>
        <tissue evidence="1">Leaf</tissue>
    </source>
</reference>
<reference evidence="1" key="2">
    <citation type="submission" date="2020-03" db="EMBL/GenBank/DDBJ databases">
        <title>The second near-complete assembly of the hexaploid bread wheat (Triticum aestivum) genome.</title>
        <authorList>
            <person name="Zimin A.V."/>
            <person name="Puiu D."/>
            <person name="Shumante A."/>
            <person name="Alonge M."/>
            <person name="Salzberg S.L."/>
        </authorList>
    </citation>
    <scope>NUCLEOTIDE SEQUENCE</scope>
    <source>
        <tissue evidence="1">Leaf</tissue>
    </source>
</reference>
<evidence type="ECO:0008006" key="2">
    <source>
        <dbReference type="Google" id="ProtNLM"/>
    </source>
</evidence>
<feature type="non-terminal residue" evidence="1">
    <location>
        <position position="46"/>
    </location>
</feature>
<dbReference type="EMBL" id="CM022223">
    <property type="protein sequence ID" value="KAF7059849.1"/>
    <property type="molecule type" value="Genomic_DNA"/>
</dbReference>
<evidence type="ECO:0000313" key="1">
    <source>
        <dbReference type="EMBL" id="KAF7059849.1"/>
    </source>
</evidence>
<feature type="non-terminal residue" evidence="1">
    <location>
        <position position="1"/>
    </location>
</feature>
<protein>
    <recommendedName>
        <fullName evidence="2">Mitogen-activated protein kinase</fullName>
    </recommendedName>
</protein>